<dbReference type="SUPFAM" id="SSF81653">
    <property type="entry name" value="Calcium ATPase, transduction domain A"/>
    <property type="match status" value="1"/>
</dbReference>
<dbReference type="Pfam" id="PF00122">
    <property type="entry name" value="E1-E2_ATPase"/>
    <property type="match status" value="1"/>
</dbReference>
<gene>
    <name evidence="4" type="ORF">OIU74_014566</name>
</gene>
<dbReference type="Proteomes" id="UP001151752">
    <property type="component" value="Chromosome 3"/>
</dbReference>
<reference evidence="4" key="2">
    <citation type="journal article" date="2023" name="Int. J. Mol. Sci.">
        <title>De Novo Assembly and Annotation of 11 Diverse Shrub Willow (Salix) Genomes Reveals Novel Gene Organization in Sex-Linked Regions.</title>
        <authorList>
            <person name="Hyden B."/>
            <person name="Feng K."/>
            <person name="Yates T.B."/>
            <person name="Jawdy S."/>
            <person name="Cereghino C."/>
            <person name="Smart L.B."/>
            <person name="Muchero W."/>
        </authorList>
    </citation>
    <scope>NUCLEOTIDE SEQUENCE</scope>
    <source>
        <tissue evidence="4">Shoot tip</tissue>
    </source>
</reference>
<evidence type="ECO:0000313" key="5">
    <source>
        <dbReference type="Proteomes" id="UP001151752"/>
    </source>
</evidence>
<evidence type="ECO:0000256" key="1">
    <source>
        <dbReference type="ARBA" id="ARBA00022723"/>
    </source>
</evidence>
<dbReference type="InterPro" id="IPR008250">
    <property type="entry name" value="ATPase_P-typ_transduc_dom_A_sf"/>
</dbReference>
<comment type="caution">
    <text evidence="4">The sequence shown here is derived from an EMBL/GenBank/DDBJ whole genome shotgun (WGS) entry which is preliminary data.</text>
</comment>
<keyword evidence="2" id="KW-0472">Membrane</keyword>
<keyword evidence="2" id="KW-1133">Transmembrane helix</keyword>
<dbReference type="AlphaFoldDB" id="A0A9Q0PWV4"/>
<reference evidence="4" key="1">
    <citation type="submission" date="2022-11" db="EMBL/GenBank/DDBJ databases">
        <authorList>
            <person name="Hyden B.L."/>
            <person name="Feng K."/>
            <person name="Yates T."/>
            <person name="Jawdy S."/>
            <person name="Smart L.B."/>
            <person name="Muchero W."/>
        </authorList>
    </citation>
    <scope>NUCLEOTIDE SEQUENCE</scope>
    <source>
        <tissue evidence="4">Shoot tip</tissue>
    </source>
</reference>
<keyword evidence="2" id="KW-0812">Transmembrane</keyword>
<keyword evidence="1" id="KW-0479">Metal-binding</keyword>
<evidence type="ECO:0000256" key="2">
    <source>
        <dbReference type="SAM" id="Phobius"/>
    </source>
</evidence>
<sequence>MITGEARPVTKGVDDPVIGGTINENGVLRVKATRVGSDSALSQIVRLIESAQLAKAPVQKFADSISRYFVPLVIILSFSTWLAWYFGWSVPWLSRIMDTTFHG</sequence>
<accession>A0A9Q0PWV4</accession>
<dbReference type="PANTHER" id="PTHR46594:SF4">
    <property type="entry name" value="P-TYPE CATION-TRANSPORTING ATPASE"/>
    <property type="match status" value="1"/>
</dbReference>
<evidence type="ECO:0000313" key="4">
    <source>
        <dbReference type="EMBL" id="KAJ6695467.1"/>
    </source>
</evidence>
<dbReference type="EMBL" id="JAPFFM010000017">
    <property type="protein sequence ID" value="KAJ6695467.1"/>
    <property type="molecule type" value="Genomic_DNA"/>
</dbReference>
<feature type="domain" description="P-type ATPase A" evidence="3">
    <location>
        <begin position="1"/>
        <end position="49"/>
    </location>
</feature>
<dbReference type="InterPro" id="IPR059000">
    <property type="entry name" value="ATPase_P-type_domA"/>
</dbReference>
<keyword evidence="5" id="KW-1185">Reference proteome</keyword>
<dbReference type="Gene3D" id="2.70.150.10">
    <property type="entry name" value="Calcium-transporting ATPase, cytoplasmic transduction domain A"/>
    <property type="match status" value="1"/>
</dbReference>
<proteinExistence type="predicted"/>
<dbReference type="GO" id="GO:0046872">
    <property type="term" value="F:metal ion binding"/>
    <property type="evidence" value="ECO:0007669"/>
    <property type="project" value="UniProtKB-KW"/>
</dbReference>
<feature type="transmembrane region" description="Helical" evidence="2">
    <location>
        <begin position="68"/>
        <end position="87"/>
    </location>
</feature>
<protein>
    <submittedName>
        <fullName evidence="4">ATP7 ISOFORM B</fullName>
    </submittedName>
</protein>
<evidence type="ECO:0000259" key="3">
    <source>
        <dbReference type="Pfam" id="PF00122"/>
    </source>
</evidence>
<name>A0A9Q0PWV4_9ROSI</name>
<dbReference type="PANTHER" id="PTHR46594">
    <property type="entry name" value="P-TYPE CATION-TRANSPORTING ATPASE"/>
    <property type="match status" value="1"/>
</dbReference>
<organism evidence="4 5">
    <name type="scientific">Salix koriyanagi</name>
    <dbReference type="NCBI Taxonomy" id="2511006"/>
    <lineage>
        <taxon>Eukaryota</taxon>
        <taxon>Viridiplantae</taxon>
        <taxon>Streptophyta</taxon>
        <taxon>Embryophyta</taxon>
        <taxon>Tracheophyta</taxon>
        <taxon>Spermatophyta</taxon>
        <taxon>Magnoliopsida</taxon>
        <taxon>eudicotyledons</taxon>
        <taxon>Gunneridae</taxon>
        <taxon>Pentapetalae</taxon>
        <taxon>rosids</taxon>
        <taxon>fabids</taxon>
        <taxon>Malpighiales</taxon>
        <taxon>Salicaceae</taxon>
        <taxon>Saliceae</taxon>
        <taxon>Salix</taxon>
    </lineage>
</organism>